<keyword evidence="7 13" id="KW-0378">Hydrolase</keyword>
<evidence type="ECO:0000256" key="13">
    <source>
        <dbReference type="HAMAP-Rule" id="MF_00034"/>
    </source>
</evidence>
<sequence>MPRRILGIDPGLTRCGLGIVDAHGRQRVEFVHVSVVTSSPADELPRRLRILADGIEAILDEYTPDAIALERVFAQQNLPSVMGVAQISGVVLVSAERRGITAALHTPSEVKAAVTGYGSAEKKQVGTMVQRILRLDEIPKPADAADALALAICSAWKTPLGTAAGSAAEAAPLRRAPAAAGRTPEAPTAAQSAWLAAERAAKTRGRRVR</sequence>
<dbReference type="SUPFAM" id="SSF53098">
    <property type="entry name" value="Ribonuclease H-like"/>
    <property type="match status" value="1"/>
</dbReference>
<dbReference type="InterPro" id="IPR012337">
    <property type="entry name" value="RNaseH-like_sf"/>
</dbReference>
<keyword evidence="10 13" id="KW-0233">DNA recombination</keyword>
<dbReference type="AlphaFoldDB" id="A0A7J5B4J7"/>
<evidence type="ECO:0000256" key="2">
    <source>
        <dbReference type="ARBA" id="ARBA00022490"/>
    </source>
</evidence>
<dbReference type="GO" id="GO:0006281">
    <property type="term" value="P:DNA repair"/>
    <property type="evidence" value="ECO:0007669"/>
    <property type="project" value="UniProtKB-UniRule"/>
</dbReference>
<dbReference type="Gene3D" id="3.30.420.10">
    <property type="entry name" value="Ribonuclease H-like superfamily/Ribonuclease H"/>
    <property type="match status" value="1"/>
</dbReference>
<comment type="catalytic activity">
    <reaction evidence="12 13">
        <text>Endonucleolytic cleavage at a junction such as a reciprocal single-stranded crossover between two homologous DNA duplexes (Holliday junction).</text>
        <dbReference type="EC" id="3.1.21.10"/>
    </reaction>
</comment>
<keyword evidence="8 13" id="KW-0460">Magnesium</keyword>
<dbReference type="GO" id="GO:0003677">
    <property type="term" value="F:DNA binding"/>
    <property type="evidence" value="ECO:0007669"/>
    <property type="project" value="UniProtKB-KW"/>
</dbReference>
<dbReference type="EMBL" id="WBJX01000002">
    <property type="protein sequence ID" value="KAB1638485.1"/>
    <property type="molecule type" value="Genomic_DNA"/>
</dbReference>
<evidence type="ECO:0000256" key="4">
    <source>
        <dbReference type="ARBA" id="ARBA00022723"/>
    </source>
</evidence>
<keyword evidence="3 13" id="KW-0540">Nuclease</keyword>
<dbReference type="FunFam" id="3.30.420.10:FF:000002">
    <property type="entry name" value="Crossover junction endodeoxyribonuclease RuvC"/>
    <property type="match status" value="1"/>
</dbReference>
<feature type="binding site" evidence="13">
    <location>
        <position position="143"/>
    </location>
    <ligand>
        <name>Mg(2+)</name>
        <dbReference type="ChEBI" id="CHEBI:18420"/>
        <label>1</label>
    </ligand>
</feature>
<keyword evidence="9 13" id="KW-0238">DNA-binding</keyword>
<evidence type="ECO:0000256" key="8">
    <source>
        <dbReference type="ARBA" id="ARBA00022842"/>
    </source>
</evidence>
<dbReference type="InterPro" id="IPR002176">
    <property type="entry name" value="X-over_junc_endoDNase_RuvC"/>
</dbReference>
<proteinExistence type="inferred from homology"/>
<keyword evidence="5 13" id="KW-0255">Endonuclease</keyword>
<organism evidence="16 17">
    <name type="scientific">Pseudoclavibacter terrae</name>
    <dbReference type="NCBI Taxonomy" id="1530195"/>
    <lineage>
        <taxon>Bacteria</taxon>
        <taxon>Bacillati</taxon>
        <taxon>Actinomycetota</taxon>
        <taxon>Actinomycetes</taxon>
        <taxon>Micrococcales</taxon>
        <taxon>Microbacteriaceae</taxon>
        <taxon>Pseudoclavibacter</taxon>
    </lineage>
</organism>
<evidence type="ECO:0000256" key="5">
    <source>
        <dbReference type="ARBA" id="ARBA00022759"/>
    </source>
</evidence>
<evidence type="ECO:0000256" key="12">
    <source>
        <dbReference type="ARBA" id="ARBA00029354"/>
    </source>
</evidence>
<feature type="active site" evidence="13">
    <location>
        <position position="9"/>
    </location>
</feature>
<comment type="subcellular location">
    <subcellularLocation>
        <location evidence="13">Cytoplasm</location>
    </subcellularLocation>
</comment>
<comment type="cofactor">
    <cofactor evidence="13">
        <name>Mg(2+)</name>
        <dbReference type="ChEBI" id="CHEBI:18420"/>
    </cofactor>
    <text evidence="13">Binds 2 Mg(2+) ion per subunit.</text>
</comment>
<feature type="compositionally biased region" description="Low complexity" evidence="15">
    <location>
        <begin position="175"/>
        <end position="190"/>
    </location>
</feature>
<reference evidence="16 17" key="1">
    <citation type="submission" date="2019-09" db="EMBL/GenBank/DDBJ databases">
        <title>Phylogeny of genus Pseudoclavibacter and closely related genus.</title>
        <authorList>
            <person name="Li Y."/>
        </authorList>
    </citation>
    <scope>NUCLEOTIDE SEQUENCE [LARGE SCALE GENOMIC DNA]</scope>
    <source>
        <strain evidence="16 17">THG-MD12</strain>
    </source>
</reference>
<dbReference type="RefSeq" id="WP_151423517.1">
    <property type="nucleotide sequence ID" value="NZ_WBJX01000002.1"/>
</dbReference>
<keyword evidence="4 13" id="KW-0479">Metal-binding</keyword>
<comment type="caution">
    <text evidence="16">The sequence shown here is derived from an EMBL/GenBank/DDBJ whole genome shotgun (WGS) entry which is preliminary data.</text>
</comment>
<comment type="function">
    <text evidence="13">The RuvA-RuvB-RuvC complex processes Holliday junction (HJ) DNA during genetic recombination and DNA repair. Endonuclease that resolves HJ intermediates. Cleaves cruciform DNA by making single-stranded nicks across the HJ at symmetrical positions within the homologous arms, yielding a 5'-phosphate and a 3'-hydroxyl group; requires a central core of homology in the junction. The consensus cleavage sequence is 5'-(A/T)TT(C/G)-3'. Cleavage occurs on the 3'-side of the TT dinucleotide at the point of strand exchange. HJ branch migration catalyzed by RuvA-RuvB allows RuvC to scan DNA until it finds its consensus sequence, where it cleaves and resolves the cruciform DNA.</text>
</comment>
<protein>
    <recommendedName>
        <fullName evidence="13 14">Crossover junction endodeoxyribonuclease RuvC</fullName>
        <ecNumber evidence="13 14">3.1.21.10</ecNumber>
    </recommendedName>
    <alternativeName>
        <fullName evidence="13">Holliday junction nuclease RuvC</fullName>
    </alternativeName>
    <alternativeName>
        <fullName evidence="13">Holliday junction resolvase RuvC</fullName>
    </alternativeName>
</protein>
<feature type="active site" evidence="13">
    <location>
        <position position="70"/>
    </location>
</feature>
<dbReference type="NCBIfam" id="TIGR00228">
    <property type="entry name" value="ruvC"/>
    <property type="match status" value="1"/>
</dbReference>
<dbReference type="Proteomes" id="UP000490386">
    <property type="component" value="Unassembled WGS sequence"/>
</dbReference>
<evidence type="ECO:0000256" key="10">
    <source>
        <dbReference type="ARBA" id="ARBA00023172"/>
    </source>
</evidence>
<evidence type="ECO:0000313" key="16">
    <source>
        <dbReference type="EMBL" id="KAB1638485.1"/>
    </source>
</evidence>
<evidence type="ECO:0000313" key="17">
    <source>
        <dbReference type="Proteomes" id="UP000490386"/>
    </source>
</evidence>
<dbReference type="PANTHER" id="PTHR30194:SF3">
    <property type="entry name" value="CROSSOVER JUNCTION ENDODEOXYRIBONUCLEASE RUVC"/>
    <property type="match status" value="1"/>
</dbReference>
<feature type="active site" evidence="13">
    <location>
        <position position="143"/>
    </location>
</feature>
<evidence type="ECO:0000256" key="9">
    <source>
        <dbReference type="ARBA" id="ARBA00023125"/>
    </source>
</evidence>
<comment type="subunit">
    <text evidence="13">Homodimer which binds Holliday junction (HJ) DNA. The HJ becomes 2-fold symmetrical on binding to RuvC with unstacked arms; it has a different conformation from HJ DNA in complex with RuvA. In the full resolvosome a probable DNA-RuvA(4)-RuvB(12)-RuvC(2) complex forms which resolves the HJ.</text>
</comment>
<dbReference type="EC" id="3.1.21.10" evidence="13 14"/>
<comment type="similarity">
    <text evidence="1 13">Belongs to the RuvC family.</text>
</comment>
<evidence type="ECO:0000256" key="15">
    <source>
        <dbReference type="SAM" id="MobiDB-lite"/>
    </source>
</evidence>
<dbReference type="InterPro" id="IPR020563">
    <property type="entry name" value="X-over_junc_endoDNase_Mg_BS"/>
</dbReference>
<name>A0A7J5B4J7_9MICO</name>
<dbReference type="GO" id="GO:0048476">
    <property type="term" value="C:Holliday junction resolvase complex"/>
    <property type="evidence" value="ECO:0007669"/>
    <property type="project" value="UniProtKB-UniRule"/>
</dbReference>
<evidence type="ECO:0000256" key="1">
    <source>
        <dbReference type="ARBA" id="ARBA00009518"/>
    </source>
</evidence>
<dbReference type="Pfam" id="PF02075">
    <property type="entry name" value="RuvC"/>
    <property type="match status" value="1"/>
</dbReference>
<dbReference type="InterPro" id="IPR036397">
    <property type="entry name" value="RNaseH_sf"/>
</dbReference>
<keyword evidence="2 13" id="KW-0963">Cytoplasm</keyword>
<dbReference type="GO" id="GO:0008821">
    <property type="term" value="F:crossover junction DNA endonuclease activity"/>
    <property type="evidence" value="ECO:0007669"/>
    <property type="project" value="UniProtKB-UniRule"/>
</dbReference>
<dbReference type="GO" id="GO:0005737">
    <property type="term" value="C:cytoplasm"/>
    <property type="evidence" value="ECO:0007669"/>
    <property type="project" value="UniProtKB-SubCell"/>
</dbReference>
<feature type="binding site" evidence="13">
    <location>
        <position position="70"/>
    </location>
    <ligand>
        <name>Mg(2+)</name>
        <dbReference type="ChEBI" id="CHEBI:18420"/>
        <label>2</label>
    </ligand>
</feature>
<dbReference type="PROSITE" id="PS01321">
    <property type="entry name" value="RUVC"/>
    <property type="match status" value="1"/>
</dbReference>
<dbReference type="GO" id="GO:0006310">
    <property type="term" value="P:DNA recombination"/>
    <property type="evidence" value="ECO:0007669"/>
    <property type="project" value="UniProtKB-UniRule"/>
</dbReference>
<dbReference type="HAMAP" id="MF_00034">
    <property type="entry name" value="RuvC"/>
    <property type="match status" value="1"/>
</dbReference>
<accession>A0A7J5B4J7</accession>
<feature type="region of interest" description="Disordered" evidence="15">
    <location>
        <begin position="175"/>
        <end position="209"/>
    </location>
</feature>
<dbReference type="PRINTS" id="PR00696">
    <property type="entry name" value="RSOLVASERUVC"/>
</dbReference>
<dbReference type="OrthoDB" id="9805499at2"/>
<evidence type="ECO:0000256" key="7">
    <source>
        <dbReference type="ARBA" id="ARBA00022801"/>
    </source>
</evidence>
<keyword evidence="17" id="KW-1185">Reference proteome</keyword>
<evidence type="ECO:0000256" key="6">
    <source>
        <dbReference type="ARBA" id="ARBA00022763"/>
    </source>
</evidence>
<keyword evidence="11 13" id="KW-0234">DNA repair</keyword>
<evidence type="ECO:0000256" key="11">
    <source>
        <dbReference type="ARBA" id="ARBA00023204"/>
    </source>
</evidence>
<keyword evidence="6 13" id="KW-0227">DNA damage</keyword>
<evidence type="ECO:0000256" key="3">
    <source>
        <dbReference type="ARBA" id="ARBA00022722"/>
    </source>
</evidence>
<dbReference type="CDD" id="cd16962">
    <property type="entry name" value="RuvC"/>
    <property type="match status" value="1"/>
</dbReference>
<feature type="binding site" evidence="13">
    <location>
        <position position="9"/>
    </location>
    <ligand>
        <name>Mg(2+)</name>
        <dbReference type="ChEBI" id="CHEBI:18420"/>
        <label>1</label>
    </ligand>
</feature>
<evidence type="ECO:0000256" key="14">
    <source>
        <dbReference type="NCBIfam" id="TIGR00228"/>
    </source>
</evidence>
<dbReference type="PANTHER" id="PTHR30194">
    <property type="entry name" value="CROSSOVER JUNCTION ENDODEOXYRIBONUCLEASE RUVC"/>
    <property type="match status" value="1"/>
</dbReference>
<gene>
    <name evidence="13 16" type="primary">ruvC</name>
    <name evidence="16" type="ORF">F8O03_08840</name>
</gene>
<dbReference type="GO" id="GO:0000287">
    <property type="term" value="F:magnesium ion binding"/>
    <property type="evidence" value="ECO:0007669"/>
    <property type="project" value="UniProtKB-UniRule"/>
</dbReference>